<sequence length="302" mass="32009">MSEIKNVIIIGAGGNLGPSILNAFLASSAFNTTVLSREDSKSTFPANVKVIRADYTSSESLTSAFKGQDAVVSLVGGMALGDQKNFIDAAIAAGVQRFLPSEYGVDTANPQTLEIAPIMGAKNATVEYLRSKEDQISWTSIQTGAFFDWGLMVGFLGFDAASKTATFIDEGKGAFTTTNLSQVGEAVVKVLSKPSETKNQYVRVSSFATSQAELLPAIEKATGGEKWTVKNISSEELRKRGNERLAKQDFGGIGDLIQVCAFSKANLGDLRAPGLWNDKLGLSKADFEASVQTGISGKLVGQ</sequence>
<dbReference type="OrthoDB" id="9984533at2759"/>
<protein>
    <submittedName>
        <fullName evidence="4">Isoflavone reductase family protein-like protein CipA</fullName>
    </submittedName>
</protein>
<dbReference type="GO" id="GO:0016491">
    <property type="term" value="F:oxidoreductase activity"/>
    <property type="evidence" value="ECO:0007669"/>
    <property type="project" value="UniProtKB-KW"/>
</dbReference>
<dbReference type="InterPro" id="IPR051609">
    <property type="entry name" value="NmrA/Isoflavone_reductase-like"/>
</dbReference>
<feature type="domain" description="NmrA-like" evidence="3">
    <location>
        <begin position="5"/>
        <end position="233"/>
    </location>
</feature>
<dbReference type="InterPro" id="IPR045312">
    <property type="entry name" value="PCBER-like"/>
</dbReference>
<evidence type="ECO:0000256" key="1">
    <source>
        <dbReference type="ARBA" id="ARBA00022857"/>
    </source>
</evidence>
<evidence type="ECO:0000256" key="2">
    <source>
        <dbReference type="ARBA" id="ARBA00023002"/>
    </source>
</evidence>
<keyword evidence="5" id="KW-1185">Reference proteome</keyword>
<dbReference type="Pfam" id="PF05368">
    <property type="entry name" value="NmrA"/>
    <property type="match status" value="1"/>
</dbReference>
<keyword evidence="1" id="KW-0521">NADP</keyword>
<keyword evidence="2" id="KW-0560">Oxidoreductase</keyword>
<dbReference type="Gene3D" id="3.90.25.10">
    <property type="entry name" value="UDP-galactose 4-epimerase, domain 1"/>
    <property type="match status" value="1"/>
</dbReference>
<dbReference type="PANTHER" id="PTHR47706:SF10">
    <property type="entry name" value="NMRA-LIKE DOMAIN-CONTAINING PROTEIN"/>
    <property type="match status" value="1"/>
</dbReference>
<dbReference type="PANTHER" id="PTHR47706">
    <property type="entry name" value="NMRA-LIKE FAMILY PROTEIN"/>
    <property type="match status" value="1"/>
</dbReference>
<organism evidence="4 5">
    <name type="scientific">Aaosphaeria arxii CBS 175.79</name>
    <dbReference type="NCBI Taxonomy" id="1450172"/>
    <lineage>
        <taxon>Eukaryota</taxon>
        <taxon>Fungi</taxon>
        <taxon>Dikarya</taxon>
        <taxon>Ascomycota</taxon>
        <taxon>Pezizomycotina</taxon>
        <taxon>Dothideomycetes</taxon>
        <taxon>Pleosporomycetidae</taxon>
        <taxon>Pleosporales</taxon>
        <taxon>Pleosporales incertae sedis</taxon>
        <taxon>Aaosphaeria</taxon>
    </lineage>
</organism>
<proteinExistence type="predicted"/>
<dbReference type="RefSeq" id="XP_033379096.1">
    <property type="nucleotide sequence ID" value="XM_033529105.1"/>
</dbReference>
<dbReference type="GeneID" id="54286502"/>
<dbReference type="CDD" id="cd05259">
    <property type="entry name" value="PCBER_SDR_a"/>
    <property type="match status" value="1"/>
</dbReference>
<evidence type="ECO:0000313" key="4">
    <source>
        <dbReference type="EMBL" id="KAF2010757.1"/>
    </source>
</evidence>
<reference evidence="4" key="1">
    <citation type="journal article" date="2020" name="Stud. Mycol.">
        <title>101 Dothideomycetes genomes: a test case for predicting lifestyles and emergence of pathogens.</title>
        <authorList>
            <person name="Haridas S."/>
            <person name="Albert R."/>
            <person name="Binder M."/>
            <person name="Bloem J."/>
            <person name="Labutti K."/>
            <person name="Salamov A."/>
            <person name="Andreopoulos B."/>
            <person name="Baker S."/>
            <person name="Barry K."/>
            <person name="Bills G."/>
            <person name="Bluhm B."/>
            <person name="Cannon C."/>
            <person name="Castanera R."/>
            <person name="Culley D."/>
            <person name="Daum C."/>
            <person name="Ezra D."/>
            <person name="Gonzalez J."/>
            <person name="Henrissat B."/>
            <person name="Kuo A."/>
            <person name="Liang C."/>
            <person name="Lipzen A."/>
            <person name="Lutzoni F."/>
            <person name="Magnuson J."/>
            <person name="Mondo S."/>
            <person name="Nolan M."/>
            <person name="Ohm R."/>
            <person name="Pangilinan J."/>
            <person name="Park H.-J."/>
            <person name="Ramirez L."/>
            <person name="Alfaro M."/>
            <person name="Sun H."/>
            <person name="Tritt A."/>
            <person name="Yoshinaga Y."/>
            <person name="Zwiers L.-H."/>
            <person name="Turgeon B."/>
            <person name="Goodwin S."/>
            <person name="Spatafora J."/>
            <person name="Crous P."/>
            <person name="Grigoriev I."/>
        </authorList>
    </citation>
    <scope>NUCLEOTIDE SEQUENCE</scope>
    <source>
        <strain evidence="4">CBS 175.79</strain>
    </source>
</reference>
<dbReference type="InterPro" id="IPR008030">
    <property type="entry name" value="NmrA-like"/>
</dbReference>
<gene>
    <name evidence="4" type="ORF">BU24DRAFT_426965</name>
</gene>
<dbReference type="InterPro" id="IPR036291">
    <property type="entry name" value="NAD(P)-bd_dom_sf"/>
</dbReference>
<evidence type="ECO:0000259" key="3">
    <source>
        <dbReference type="Pfam" id="PF05368"/>
    </source>
</evidence>
<dbReference type="Gene3D" id="3.40.50.720">
    <property type="entry name" value="NAD(P)-binding Rossmann-like Domain"/>
    <property type="match status" value="1"/>
</dbReference>
<dbReference type="SUPFAM" id="SSF51735">
    <property type="entry name" value="NAD(P)-binding Rossmann-fold domains"/>
    <property type="match status" value="1"/>
</dbReference>
<dbReference type="EMBL" id="ML978075">
    <property type="protein sequence ID" value="KAF2010757.1"/>
    <property type="molecule type" value="Genomic_DNA"/>
</dbReference>
<name>A0A6A5XD77_9PLEO</name>
<dbReference type="AlphaFoldDB" id="A0A6A5XD77"/>
<accession>A0A6A5XD77</accession>
<dbReference type="Proteomes" id="UP000799778">
    <property type="component" value="Unassembled WGS sequence"/>
</dbReference>
<evidence type="ECO:0000313" key="5">
    <source>
        <dbReference type="Proteomes" id="UP000799778"/>
    </source>
</evidence>